<evidence type="ECO:0000313" key="2">
    <source>
        <dbReference type="Proteomes" id="UP000282957"/>
    </source>
</evidence>
<keyword evidence="2" id="KW-1185">Reference proteome</keyword>
<dbReference type="RefSeq" id="WP_127788174.1">
    <property type="nucleotide sequence ID" value="NZ_SACL01000004.1"/>
</dbReference>
<dbReference type="AlphaFoldDB" id="A0A437MF00"/>
<dbReference type="Proteomes" id="UP000282957">
    <property type="component" value="Unassembled WGS sequence"/>
</dbReference>
<proteinExistence type="predicted"/>
<sequence>MSDTLLRIQRAFENRVKLLANEPLVQWEGMAFEPRTGKPWISTRMTGRDVSPMGSFQVTPHLWRGSYTILVKHPADEGLRPAYSRALAIRDFFPRGSPDIADGPVKITITNVGLPPDFVTAGWRTQPVAISWFYEEPPQ</sequence>
<dbReference type="EMBL" id="SACL01000004">
    <property type="protein sequence ID" value="RVT96241.1"/>
    <property type="molecule type" value="Genomic_DNA"/>
</dbReference>
<gene>
    <name evidence="1" type="ORF">EOD42_14105</name>
</gene>
<evidence type="ECO:0008006" key="3">
    <source>
        <dbReference type="Google" id="ProtNLM"/>
    </source>
</evidence>
<dbReference type="InterPro" id="IPR025395">
    <property type="entry name" value="Phage_tail_terminator-like"/>
</dbReference>
<accession>A0A437MF00</accession>
<comment type="caution">
    <text evidence="1">The sequence shown here is derived from an EMBL/GenBank/DDBJ whole genome shotgun (WGS) entry which is preliminary data.</text>
</comment>
<name>A0A437MF00_9PROT</name>
<reference evidence="1 2" key="1">
    <citation type="submission" date="2019-01" db="EMBL/GenBank/DDBJ databases">
        <authorList>
            <person name="Chen W.-M."/>
        </authorList>
    </citation>
    <scope>NUCLEOTIDE SEQUENCE [LARGE SCALE GENOMIC DNA]</scope>
    <source>
        <strain evidence="1 2">CCP-6</strain>
    </source>
</reference>
<evidence type="ECO:0000313" key="1">
    <source>
        <dbReference type="EMBL" id="RVT96241.1"/>
    </source>
</evidence>
<protein>
    <recommendedName>
        <fullName evidence="3">DUF3168 domain-containing protein</fullName>
    </recommendedName>
</protein>
<dbReference type="Gene3D" id="3.30.2000.20">
    <property type="match status" value="1"/>
</dbReference>
<dbReference type="Pfam" id="PF13554">
    <property type="entry name" value="Phage_tail_terminator_5"/>
    <property type="match status" value="1"/>
</dbReference>
<organism evidence="1 2">
    <name type="scientific">Rhodovarius crocodyli</name>
    <dbReference type="NCBI Taxonomy" id="1979269"/>
    <lineage>
        <taxon>Bacteria</taxon>
        <taxon>Pseudomonadati</taxon>
        <taxon>Pseudomonadota</taxon>
        <taxon>Alphaproteobacteria</taxon>
        <taxon>Acetobacterales</taxon>
        <taxon>Roseomonadaceae</taxon>
        <taxon>Rhodovarius</taxon>
    </lineage>
</organism>